<dbReference type="SUPFAM" id="SSF51120">
    <property type="entry name" value="beta-Roll"/>
    <property type="match status" value="2"/>
</dbReference>
<proteinExistence type="predicted"/>
<sequence length="374" mass="37830">MVEQVFRGITYTVKTATSNNQTLWGTPKPDWLAALGGNNQVFAGAGNDVVLAGVSFTRIGNYDLYGGEAIFYNPLPNAGNNKVFAGSGNDYVATGAGNDVVYLGEGNDIFDGANGGNDTIYAGAGNDIIDVGGLGKKTVYAGAGNDIINALYAGSNSVIYAGAGNDNIVFVPSAFPNDPGKPLINGGQGDNNILAAGNSRIITGEGDDLIGVDSGSGLVCAGGGADTIFTASFTSSGDSLVYGGSGNDTIVSGTGSDTIYAGGGNDTINLRGGVVDLRGFLVDTLNTDSVYIPGGGNDIVYAGKGRDTYILGTGAGVTTIYGYESNERIDLTGLGLSMADVSLTQSSADALLSVGSDQLAILKWTDVNAVSFFV</sequence>
<dbReference type="PANTHER" id="PTHR38340">
    <property type="entry name" value="S-LAYER PROTEIN"/>
    <property type="match status" value="1"/>
</dbReference>
<comment type="caution">
    <text evidence="3">The sequence shown here is derived from an EMBL/GenBank/DDBJ whole genome shotgun (WGS) entry which is preliminary data.</text>
</comment>
<evidence type="ECO:0000256" key="1">
    <source>
        <dbReference type="ARBA" id="ARBA00004613"/>
    </source>
</evidence>
<organism evidence="3 4">
    <name type="scientific">Gloeocapsopsis dulcis AAB1 = 1H9</name>
    <dbReference type="NCBI Taxonomy" id="1433147"/>
    <lineage>
        <taxon>Bacteria</taxon>
        <taxon>Bacillati</taxon>
        <taxon>Cyanobacteriota</taxon>
        <taxon>Cyanophyceae</taxon>
        <taxon>Oscillatoriophycideae</taxon>
        <taxon>Chroococcales</taxon>
        <taxon>Chroococcaceae</taxon>
        <taxon>Gloeocapsopsis</taxon>
        <taxon>Gloeocapsopsis dulcis</taxon>
    </lineage>
</organism>
<dbReference type="GO" id="GO:0005576">
    <property type="term" value="C:extracellular region"/>
    <property type="evidence" value="ECO:0007669"/>
    <property type="project" value="UniProtKB-SubCell"/>
</dbReference>
<dbReference type="OrthoDB" id="479660at2"/>
<dbReference type="PRINTS" id="PR00313">
    <property type="entry name" value="CABNDNGRPT"/>
</dbReference>
<dbReference type="RefSeq" id="WP_105220248.1">
    <property type="nucleotide sequence ID" value="NZ_CAWNSU010000059.1"/>
</dbReference>
<reference evidence="3 4" key="1">
    <citation type="journal article" date="2019" name="Front. Microbiol.">
        <title>Genomic Features for Desiccation Tolerance and Sugar Biosynthesis in the Extremophile Gloeocapsopsis sp. UTEX B3054.</title>
        <authorList>
            <person name="Urrejola C."/>
            <person name="Alcorta J."/>
            <person name="Salas L."/>
            <person name="Vasquez M."/>
            <person name="Polz M.F."/>
            <person name="Vicuna R."/>
            <person name="Diez B."/>
        </authorList>
    </citation>
    <scope>NUCLEOTIDE SEQUENCE [LARGE SCALE GENOMIC DNA]</scope>
    <source>
        <strain evidence="3 4">1H9</strain>
    </source>
</reference>
<dbReference type="GO" id="GO:0005509">
    <property type="term" value="F:calcium ion binding"/>
    <property type="evidence" value="ECO:0007669"/>
    <property type="project" value="InterPro"/>
</dbReference>
<dbReference type="Gene3D" id="2.150.10.10">
    <property type="entry name" value="Serralysin-like metalloprotease, C-terminal"/>
    <property type="match status" value="1"/>
</dbReference>
<evidence type="ECO:0000313" key="4">
    <source>
        <dbReference type="Proteomes" id="UP000441797"/>
    </source>
</evidence>
<protein>
    <recommendedName>
        <fullName evidence="5">Calcium-binding protein</fullName>
    </recommendedName>
</protein>
<comment type="subcellular location">
    <subcellularLocation>
        <location evidence="1">Secreted</location>
    </subcellularLocation>
</comment>
<dbReference type="InterPro" id="IPR050557">
    <property type="entry name" value="RTX_toxin/Mannuronan_C5-epim"/>
</dbReference>
<dbReference type="Proteomes" id="UP000441797">
    <property type="component" value="Unassembled WGS sequence"/>
</dbReference>
<dbReference type="Gene3D" id="2.160.20.160">
    <property type="match status" value="1"/>
</dbReference>
<dbReference type="PANTHER" id="PTHR38340:SF1">
    <property type="entry name" value="S-LAYER PROTEIN"/>
    <property type="match status" value="1"/>
</dbReference>
<accession>A0A6N8FPY6</accession>
<keyword evidence="2" id="KW-0964">Secreted</keyword>
<dbReference type="Pfam" id="PF00353">
    <property type="entry name" value="HemolysinCabind"/>
    <property type="match status" value="7"/>
</dbReference>
<dbReference type="InterPro" id="IPR001343">
    <property type="entry name" value="Hemolysn_Ca-bd"/>
</dbReference>
<dbReference type="EMBL" id="NAPY01000001">
    <property type="protein sequence ID" value="MUL34934.1"/>
    <property type="molecule type" value="Genomic_DNA"/>
</dbReference>
<gene>
    <name evidence="3" type="ORF">BWI75_00780</name>
</gene>
<evidence type="ECO:0008006" key="5">
    <source>
        <dbReference type="Google" id="ProtNLM"/>
    </source>
</evidence>
<keyword evidence="4" id="KW-1185">Reference proteome</keyword>
<evidence type="ECO:0000256" key="2">
    <source>
        <dbReference type="ARBA" id="ARBA00022525"/>
    </source>
</evidence>
<dbReference type="AlphaFoldDB" id="A0A6N8FPY6"/>
<name>A0A6N8FPY6_9CHRO</name>
<evidence type="ECO:0000313" key="3">
    <source>
        <dbReference type="EMBL" id="MUL34934.1"/>
    </source>
</evidence>
<dbReference type="InterPro" id="IPR011049">
    <property type="entry name" value="Serralysin-like_metalloprot_C"/>
</dbReference>